<evidence type="ECO:0000313" key="3">
    <source>
        <dbReference type="Proteomes" id="UP000243778"/>
    </source>
</evidence>
<dbReference type="EMBL" id="FNNU01000004">
    <property type="protein sequence ID" value="SDX49482.1"/>
    <property type="molecule type" value="Genomic_DNA"/>
</dbReference>
<dbReference type="GO" id="GO:0006281">
    <property type="term" value="P:DNA repair"/>
    <property type="evidence" value="ECO:0007669"/>
    <property type="project" value="TreeGrafter"/>
</dbReference>
<name>A0A1H3C5M5_9PSED</name>
<evidence type="ECO:0000256" key="1">
    <source>
        <dbReference type="ARBA" id="ARBA00022763"/>
    </source>
</evidence>
<keyword evidence="3" id="KW-1185">Reference proteome</keyword>
<dbReference type="InterPro" id="IPR047610">
    <property type="entry name" value="ImuA_translesion"/>
</dbReference>
<evidence type="ECO:0000313" key="2">
    <source>
        <dbReference type="EMBL" id="SDX49482.1"/>
    </source>
</evidence>
<dbReference type="OrthoDB" id="9811176at2"/>
<protein>
    <submittedName>
        <fullName evidence="2">Uncharacterized conserved protein</fullName>
    </submittedName>
</protein>
<dbReference type="Gene3D" id="3.40.50.300">
    <property type="entry name" value="P-loop containing nucleotide triphosphate hydrolases"/>
    <property type="match status" value="1"/>
</dbReference>
<accession>A0A1H3C5M5</accession>
<dbReference type="Proteomes" id="UP000243778">
    <property type="component" value="Unassembled WGS sequence"/>
</dbReference>
<keyword evidence="1" id="KW-0227">DNA damage</keyword>
<dbReference type="PANTHER" id="PTHR35369">
    <property type="entry name" value="BLR3025 PROTEIN-RELATED"/>
    <property type="match status" value="1"/>
</dbReference>
<dbReference type="SUPFAM" id="SSF52540">
    <property type="entry name" value="P-loop containing nucleoside triphosphate hydrolases"/>
    <property type="match status" value="1"/>
</dbReference>
<dbReference type="InterPro" id="IPR017166">
    <property type="entry name" value="UCP037290"/>
</dbReference>
<dbReference type="AlphaFoldDB" id="A0A1H3C5M5"/>
<dbReference type="RefSeq" id="WP_090230061.1">
    <property type="nucleotide sequence ID" value="NZ_FNNU01000004.1"/>
</dbReference>
<dbReference type="PANTHER" id="PTHR35369:SF3">
    <property type="entry name" value="TRANSLESION DNA SYNTHESIS-ASSOCIATED PROTEIN IMUA"/>
    <property type="match status" value="1"/>
</dbReference>
<dbReference type="PIRSF" id="PIRSF037290">
    <property type="entry name" value="UCP037290"/>
    <property type="match status" value="1"/>
</dbReference>
<proteinExistence type="predicted"/>
<dbReference type="InterPro" id="IPR050356">
    <property type="entry name" value="SulA_CellDiv_inhibitor"/>
</dbReference>
<gene>
    <name evidence="2" type="ORF">SAMN05216287_3116</name>
</gene>
<dbReference type="NCBIfam" id="NF033429">
    <property type="entry name" value="ImuA_translesion"/>
    <property type="match status" value="1"/>
</dbReference>
<sequence>MSAAPVALDSLLDQRRVWRGQAESRPATAQPTGHAALDAVLPAGGWPEAALSEILIAAEGIGELQLLWPTLARLTAEGERVVLVAPPFLPYPQAWLAAGVDLRQLALIEASGRDALWAAEQCLRSGSCGAVLCWPQQADDRALRRLQVAAESGQTLAFAYRPLREAVNPSPAALRLAVDNRPAQLRVLKCRGGLAAAVPIPLAARH</sequence>
<organism evidence="2 3">
    <name type="scientific">Pseudomonas kuykendallii</name>
    <dbReference type="NCBI Taxonomy" id="1007099"/>
    <lineage>
        <taxon>Bacteria</taxon>
        <taxon>Pseudomonadati</taxon>
        <taxon>Pseudomonadota</taxon>
        <taxon>Gammaproteobacteria</taxon>
        <taxon>Pseudomonadales</taxon>
        <taxon>Pseudomonadaceae</taxon>
        <taxon>Pseudomonas</taxon>
    </lineage>
</organism>
<reference evidence="3" key="1">
    <citation type="submission" date="2016-10" db="EMBL/GenBank/DDBJ databases">
        <authorList>
            <person name="Varghese N."/>
            <person name="Submissions S."/>
        </authorList>
    </citation>
    <scope>NUCLEOTIDE SEQUENCE [LARGE SCALE GENOMIC DNA]</scope>
    <source>
        <strain evidence="3">NRRL B-59562</strain>
    </source>
</reference>
<dbReference type="InterPro" id="IPR027417">
    <property type="entry name" value="P-loop_NTPase"/>
</dbReference>
<dbReference type="STRING" id="1007099.SAMN05216287_3116"/>